<organism evidence="2 3">
    <name type="scientific">Paramuricea clavata</name>
    <name type="common">Red gorgonian</name>
    <name type="synonym">Violescent sea-whip</name>
    <dbReference type="NCBI Taxonomy" id="317549"/>
    <lineage>
        <taxon>Eukaryota</taxon>
        <taxon>Metazoa</taxon>
        <taxon>Cnidaria</taxon>
        <taxon>Anthozoa</taxon>
        <taxon>Octocorallia</taxon>
        <taxon>Malacalcyonacea</taxon>
        <taxon>Plexauridae</taxon>
        <taxon>Paramuricea</taxon>
    </lineage>
</organism>
<name>A0A6S7GXJ1_PARCT</name>
<accession>A0A6S7GXJ1</accession>
<evidence type="ECO:0000313" key="2">
    <source>
        <dbReference type="EMBL" id="CAB3990307.1"/>
    </source>
</evidence>
<proteinExistence type="predicted"/>
<dbReference type="EMBL" id="CACRXK020001638">
    <property type="protein sequence ID" value="CAB3990307.1"/>
    <property type="molecule type" value="Genomic_DNA"/>
</dbReference>
<evidence type="ECO:0000259" key="1">
    <source>
        <dbReference type="Pfam" id="PF25298"/>
    </source>
</evidence>
<keyword evidence="3" id="KW-1185">Reference proteome</keyword>
<dbReference type="Pfam" id="PF25298">
    <property type="entry name" value="Baculo_FP_2nd"/>
    <property type="match status" value="1"/>
</dbReference>
<evidence type="ECO:0000313" key="3">
    <source>
        <dbReference type="Proteomes" id="UP001152795"/>
    </source>
</evidence>
<protein>
    <recommendedName>
        <fullName evidence="1">FP protein C-terminal domain-containing protein</fullName>
    </recommendedName>
</protein>
<dbReference type="AlphaFoldDB" id="A0A6S7GXJ1"/>
<dbReference type="Proteomes" id="UP001152795">
    <property type="component" value="Unassembled WGS sequence"/>
</dbReference>
<sequence>MAARKESSSVTSEQFGIGTISNPDFRVNIYDHLTPRLQSLLYEAKKYQKTMGYKFCWVKNSSICLRKAENSRITKMKSLQDLTNLIQQESTGNDSMLND</sequence>
<reference evidence="2" key="1">
    <citation type="submission" date="2020-04" db="EMBL/GenBank/DDBJ databases">
        <authorList>
            <person name="Alioto T."/>
            <person name="Alioto T."/>
            <person name="Gomez Garrido J."/>
        </authorList>
    </citation>
    <scope>NUCLEOTIDE SEQUENCE</scope>
    <source>
        <strain evidence="2">A484AB</strain>
    </source>
</reference>
<comment type="caution">
    <text evidence="2">The sequence shown here is derived from an EMBL/GenBank/DDBJ whole genome shotgun (WGS) entry which is preliminary data.</text>
</comment>
<feature type="domain" description="FP protein C-terminal" evidence="1">
    <location>
        <begin position="34"/>
        <end position="85"/>
    </location>
</feature>
<dbReference type="InterPro" id="IPR057251">
    <property type="entry name" value="FP_C"/>
</dbReference>
<gene>
    <name evidence="2" type="ORF">PACLA_8A073790</name>
</gene>
<dbReference type="OrthoDB" id="6613821at2759"/>